<gene>
    <name evidence="1" type="ORF">Q8A57_00070</name>
</gene>
<comment type="caution">
    <text evidence="1">The sequence shown here is derived from an EMBL/GenBank/DDBJ whole genome shotgun (WGS) entry which is preliminary data.</text>
</comment>
<dbReference type="EMBL" id="JAUUUU010000001">
    <property type="protein sequence ID" value="MDP1519360.1"/>
    <property type="molecule type" value="Genomic_DNA"/>
</dbReference>
<organism evidence="1 2">
    <name type="scientific">Porticoccus litoralis</name>
    <dbReference type="NCBI Taxonomy" id="434086"/>
    <lineage>
        <taxon>Bacteria</taxon>
        <taxon>Pseudomonadati</taxon>
        <taxon>Pseudomonadota</taxon>
        <taxon>Gammaproteobacteria</taxon>
        <taxon>Cellvibrionales</taxon>
        <taxon>Porticoccaceae</taxon>
        <taxon>Porticoccus</taxon>
    </lineage>
</organism>
<sequence length="94" mass="11066">MNIYTRRHDEDVNYSIVLVVEFQPISLDEGEKMLPFLRQKNGEYGYTDLRELDGMYDAALINIQKKKYKMKSKLQEIRNDVGKNINEAYAQMKG</sequence>
<proteinExistence type="predicted"/>
<evidence type="ECO:0000313" key="2">
    <source>
        <dbReference type="Proteomes" id="UP001178354"/>
    </source>
</evidence>
<evidence type="ECO:0000313" key="1">
    <source>
        <dbReference type="EMBL" id="MDP1519360.1"/>
    </source>
</evidence>
<accession>A0AAW8AVP4</accession>
<protein>
    <submittedName>
        <fullName evidence="1">Uncharacterized protein</fullName>
    </submittedName>
</protein>
<dbReference type="RefSeq" id="WP_305168879.1">
    <property type="nucleotide sequence ID" value="NZ_JAUUUU010000001.1"/>
</dbReference>
<dbReference type="AlphaFoldDB" id="A0AAW8AVP4"/>
<name>A0AAW8AVP4_9GAMM</name>
<reference evidence="1" key="2">
    <citation type="submission" date="2023-08" db="EMBL/GenBank/DDBJ databases">
        <authorList>
            <person name="Luo J."/>
        </authorList>
    </citation>
    <scope>NUCLEOTIDE SEQUENCE</scope>
    <source>
        <strain evidence="1">DSM 25064</strain>
    </source>
</reference>
<reference evidence="1" key="1">
    <citation type="journal article" date="2010" name="Int. J. Syst. Evol. Microbiol.">
        <title>Porticoccus litoralis gen. nov., sp. nov., a gammaproteobacterium isolated from the Yellow Sea.</title>
        <authorList>
            <person name="Oh H.M."/>
            <person name="Kim H."/>
            <person name="Kim K.M."/>
            <person name="Min G.S."/>
            <person name="Cho J.C."/>
        </authorList>
    </citation>
    <scope>NUCLEOTIDE SEQUENCE</scope>
    <source>
        <strain evidence="1">DSM 25064</strain>
    </source>
</reference>
<keyword evidence="2" id="KW-1185">Reference proteome</keyword>
<dbReference type="Proteomes" id="UP001178354">
    <property type="component" value="Unassembled WGS sequence"/>
</dbReference>